<dbReference type="GO" id="GO:0015031">
    <property type="term" value="P:protein transport"/>
    <property type="evidence" value="ECO:0007669"/>
    <property type="project" value="UniProtKB-KW"/>
</dbReference>
<keyword evidence="7 10" id="KW-0175">Coiled coil</keyword>
<evidence type="ECO:0000256" key="4">
    <source>
        <dbReference type="ARBA" id="ARBA00022490"/>
    </source>
</evidence>
<comment type="function">
    <text evidence="9">Acts as an effector of RABF2A and RABF2B. Involved in vacuolar transport of storage proteins. Regulates membrane trafficking to protein storage vacuoles (PSVs). Binds specifically to phosphatidylinositol 3-monophosphate (PtdIns3P).</text>
</comment>
<dbReference type="GO" id="GO:0005829">
    <property type="term" value="C:cytosol"/>
    <property type="evidence" value="ECO:0007669"/>
    <property type="project" value="UniProtKB-SubCell"/>
</dbReference>
<dbReference type="AlphaFoldDB" id="A0A922KFQ1"/>
<evidence type="ECO:0000256" key="2">
    <source>
        <dbReference type="ARBA" id="ARBA00004514"/>
    </source>
</evidence>
<feature type="domain" description="PX" evidence="12">
    <location>
        <begin position="107"/>
        <end position="224"/>
    </location>
</feature>
<organism evidence="13 14">
    <name type="scientific">Carya illinoinensis</name>
    <name type="common">Pecan</name>
    <dbReference type="NCBI Taxonomy" id="32201"/>
    <lineage>
        <taxon>Eukaryota</taxon>
        <taxon>Viridiplantae</taxon>
        <taxon>Streptophyta</taxon>
        <taxon>Embryophyta</taxon>
        <taxon>Tracheophyta</taxon>
        <taxon>Spermatophyta</taxon>
        <taxon>Magnoliopsida</taxon>
        <taxon>eudicotyledons</taxon>
        <taxon>Gunneridae</taxon>
        <taxon>Pentapetalae</taxon>
        <taxon>rosids</taxon>
        <taxon>fabids</taxon>
        <taxon>Fagales</taxon>
        <taxon>Juglandaceae</taxon>
        <taxon>Carya</taxon>
    </lineage>
</organism>
<dbReference type="FunFam" id="3.30.1520.10:FF:000060">
    <property type="entry name" value="Phox (PX) domain-containing protein"/>
    <property type="match status" value="1"/>
</dbReference>
<evidence type="ECO:0000256" key="5">
    <source>
        <dbReference type="ARBA" id="ARBA00022753"/>
    </source>
</evidence>
<dbReference type="GO" id="GO:0010008">
    <property type="term" value="C:endosome membrane"/>
    <property type="evidence" value="ECO:0007669"/>
    <property type="project" value="UniProtKB-SubCell"/>
</dbReference>
<evidence type="ECO:0000256" key="10">
    <source>
        <dbReference type="SAM" id="Coils"/>
    </source>
</evidence>
<keyword evidence="6" id="KW-0653">Protein transport</keyword>
<keyword evidence="4" id="KW-0963">Cytoplasm</keyword>
<evidence type="ECO:0000256" key="11">
    <source>
        <dbReference type="SAM" id="MobiDB-lite"/>
    </source>
</evidence>
<keyword evidence="8" id="KW-0472">Membrane</keyword>
<evidence type="ECO:0000259" key="12">
    <source>
        <dbReference type="PROSITE" id="PS50195"/>
    </source>
</evidence>
<dbReference type="Proteomes" id="UP000811246">
    <property type="component" value="Chromosome 1"/>
</dbReference>
<evidence type="ECO:0000313" key="13">
    <source>
        <dbReference type="EMBL" id="KAG6733987.1"/>
    </source>
</evidence>
<accession>A0A922KFQ1</accession>
<dbReference type="PANTHER" id="PTHR46856:SF3">
    <property type="entry name" value="PX DOMAIN-CONTAINING PROTEIN EREX"/>
    <property type="match status" value="1"/>
</dbReference>
<keyword evidence="3" id="KW-0813">Transport</keyword>
<dbReference type="PROSITE" id="PS50195">
    <property type="entry name" value="PX"/>
    <property type="match status" value="1"/>
</dbReference>
<dbReference type="GO" id="GO:0035091">
    <property type="term" value="F:phosphatidylinositol binding"/>
    <property type="evidence" value="ECO:0007669"/>
    <property type="project" value="InterPro"/>
</dbReference>
<gene>
    <name evidence="13" type="ORF">I3842_01G250800</name>
</gene>
<evidence type="ECO:0000256" key="8">
    <source>
        <dbReference type="ARBA" id="ARBA00023136"/>
    </source>
</evidence>
<evidence type="ECO:0000256" key="6">
    <source>
        <dbReference type="ARBA" id="ARBA00022927"/>
    </source>
</evidence>
<evidence type="ECO:0000256" key="7">
    <source>
        <dbReference type="ARBA" id="ARBA00023054"/>
    </source>
</evidence>
<reference evidence="13" key="1">
    <citation type="submission" date="2021-01" db="EMBL/GenBank/DDBJ databases">
        <authorList>
            <person name="Lovell J.T."/>
            <person name="Bentley N."/>
            <person name="Bhattarai G."/>
            <person name="Jenkins J.W."/>
            <person name="Sreedasyam A."/>
            <person name="Alarcon Y."/>
            <person name="Bock C."/>
            <person name="Boston L."/>
            <person name="Carlson J."/>
            <person name="Cervantes K."/>
            <person name="Clermont K."/>
            <person name="Krom N."/>
            <person name="Kubenka K."/>
            <person name="Mamidi S."/>
            <person name="Mattison C."/>
            <person name="Monteros M."/>
            <person name="Pisani C."/>
            <person name="Plott C."/>
            <person name="Rajasekar S."/>
            <person name="Rhein H.S."/>
            <person name="Rohla C."/>
            <person name="Song M."/>
            <person name="Hilaire R.S."/>
            <person name="Shu S."/>
            <person name="Wells L."/>
            <person name="Wang X."/>
            <person name="Webber J."/>
            <person name="Heerema R.J."/>
            <person name="Klein P."/>
            <person name="Conner P."/>
            <person name="Grauke L."/>
            <person name="Grimwood J."/>
            <person name="Schmutz J."/>
            <person name="Randall J.J."/>
        </authorList>
    </citation>
    <scope>NUCLEOTIDE SEQUENCE</scope>
    <source>
        <tissue evidence="13">Leaf</tissue>
    </source>
</reference>
<evidence type="ECO:0000256" key="9">
    <source>
        <dbReference type="ARBA" id="ARBA00055681"/>
    </source>
</evidence>
<dbReference type="SMART" id="SM00312">
    <property type="entry name" value="PX"/>
    <property type="match status" value="1"/>
</dbReference>
<keyword evidence="5" id="KW-0967">Endosome</keyword>
<dbReference type="PANTHER" id="PTHR46856">
    <property type="entry name" value="PX DOMAIN-CONTAINING PROTEIN EREL1-RELATED"/>
    <property type="match status" value="1"/>
</dbReference>
<comment type="caution">
    <text evidence="13">The sequence shown here is derived from an EMBL/GenBank/DDBJ whole genome shotgun (WGS) entry which is preliminary data.</text>
</comment>
<name>A0A922KFQ1_CARIL</name>
<proteinExistence type="predicted"/>
<feature type="coiled-coil region" evidence="10">
    <location>
        <begin position="457"/>
        <end position="579"/>
    </location>
</feature>
<dbReference type="InterPro" id="IPR044588">
    <property type="entry name" value="EREX-like"/>
</dbReference>
<dbReference type="EMBL" id="CM031825">
    <property type="protein sequence ID" value="KAG6733987.1"/>
    <property type="molecule type" value="Genomic_DNA"/>
</dbReference>
<evidence type="ECO:0000256" key="3">
    <source>
        <dbReference type="ARBA" id="ARBA00022448"/>
    </source>
</evidence>
<comment type="subcellular location">
    <subcellularLocation>
        <location evidence="2">Cytoplasm</location>
        <location evidence="2">Cytosol</location>
    </subcellularLocation>
    <subcellularLocation>
        <location evidence="1">Endosome membrane</location>
        <topology evidence="1">Peripheral membrane protein</topology>
    </subcellularLocation>
</comment>
<dbReference type="InterPro" id="IPR001683">
    <property type="entry name" value="PX_dom"/>
</dbReference>
<evidence type="ECO:0000313" key="14">
    <source>
        <dbReference type="Proteomes" id="UP000811246"/>
    </source>
</evidence>
<dbReference type="Pfam" id="PF00787">
    <property type="entry name" value="PX"/>
    <property type="match status" value="1"/>
</dbReference>
<sequence>MDMYTHGLSPFDYDLDFSDPTFQPFSHRRSYSSSNSTTNRYDDDDDDHLDTNKGDSGNRVMPNHSPPKHRHDGQSPLPLGMDWSPPPRKWDGRDTVWPLDFHTGWSYCISIPSWIFLSKSRGSDPVVFYRIQVGIQSPEGITTIRGILRRFNDFLKLFSEVKKAFPSKYLPPAPPKKMLKIKSRTLLEERRCFLEDWMEKLLSDIDVSRSAPVATFLELEAAARSSFYDENQQTPDVNFSTSGVVPLSLFHSNSDVSALAGSSFIVSDHGDDTPYEISEVGTPTIENSSRADLGLESSISEQDLIDPVDGTVKYGMFNRKFIQYSLQRFSRRRRQMGNEGNNIGRNEVYENTSNAKTLRMDGTEFFSELGDCKLDGHVRRLSTESVGSDLSSARAGEILNIGAANLFGDYLHPSEGPEAPRNMDSFVNQDSQLPRHLLVALPSDERHKLNRVLVTMHRRLATAKADLEDLIARLNQEVAVRQFLTTKVKDLEGELETTRQNCKDNMEQAVLTERERFTQMQWDMEELRGKCLELELKLKSEQDERKRAESTKIAIIQENKMLLQELDVGREQLENLKKHQEEFEVKSKADVKLLVKERSLQREKQRTDNANTANAKLLHECGILRERLRECSVNFLVEEEDKLTMDTSSPSDAIDLLTTSDNRIGLLLAEAQLLAQDVENAVAAVDETSRANGSNTRTTDDELRMMLTDVFVDNARLRKQVNSILRCALANATSERDDEDEEVPLRKTVLSKFLER</sequence>
<evidence type="ECO:0000256" key="1">
    <source>
        <dbReference type="ARBA" id="ARBA00004481"/>
    </source>
</evidence>
<feature type="region of interest" description="Disordered" evidence="11">
    <location>
        <begin position="27"/>
        <end position="84"/>
    </location>
</feature>
<protein>
    <recommendedName>
        <fullName evidence="12">PX domain-containing protein</fullName>
    </recommendedName>
</protein>